<comment type="caution">
    <text evidence="2">The sequence shown here is derived from an EMBL/GenBank/DDBJ whole genome shotgun (WGS) entry which is preliminary data.</text>
</comment>
<name>A0A9D9N8X5_9BACT</name>
<evidence type="ECO:0000313" key="3">
    <source>
        <dbReference type="Proteomes" id="UP000823597"/>
    </source>
</evidence>
<reference evidence="2" key="2">
    <citation type="journal article" date="2021" name="PeerJ">
        <title>Extensive microbial diversity within the chicken gut microbiome revealed by metagenomics and culture.</title>
        <authorList>
            <person name="Gilroy R."/>
            <person name="Ravi A."/>
            <person name="Getino M."/>
            <person name="Pursley I."/>
            <person name="Horton D.L."/>
            <person name="Alikhan N.F."/>
            <person name="Baker D."/>
            <person name="Gharbi K."/>
            <person name="Hall N."/>
            <person name="Watson M."/>
            <person name="Adriaenssens E.M."/>
            <person name="Foster-Nyarko E."/>
            <person name="Jarju S."/>
            <person name="Secka A."/>
            <person name="Antonio M."/>
            <person name="Oren A."/>
            <person name="Chaudhuri R.R."/>
            <person name="La Ragione R."/>
            <person name="Hildebrand F."/>
            <person name="Pallen M.J."/>
        </authorList>
    </citation>
    <scope>NUCLEOTIDE SEQUENCE</scope>
    <source>
        <strain evidence="2">10037</strain>
    </source>
</reference>
<keyword evidence="1" id="KW-1133">Transmembrane helix</keyword>
<feature type="non-terminal residue" evidence="2">
    <location>
        <position position="73"/>
    </location>
</feature>
<evidence type="ECO:0000313" key="2">
    <source>
        <dbReference type="EMBL" id="MBO8464853.1"/>
    </source>
</evidence>
<organism evidence="2 3">
    <name type="scientific">Candidatus Merdivivens pullistercoris</name>
    <dbReference type="NCBI Taxonomy" id="2840873"/>
    <lineage>
        <taxon>Bacteria</taxon>
        <taxon>Pseudomonadati</taxon>
        <taxon>Bacteroidota</taxon>
        <taxon>Bacteroidia</taxon>
        <taxon>Bacteroidales</taxon>
        <taxon>Muribaculaceae</taxon>
        <taxon>Muribaculaceae incertae sedis</taxon>
        <taxon>Candidatus Merdivivens</taxon>
    </lineage>
</organism>
<dbReference type="EMBL" id="JADIME010000028">
    <property type="protein sequence ID" value="MBO8464853.1"/>
    <property type="molecule type" value="Genomic_DNA"/>
</dbReference>
<accession>A0A9D9N8X5</accession>
<dbReference type="Proteomes" id="UP000823597">
    <property type="component" value="Unassembled WGS sequence"/>
</dbReference>
<keyword evidence="1" id="KW-0472">Membrane</keyword>
<dbReference type="AlphaFoldDB" id="A0A9D9N8X5"/>
<proteinExistence type="predicted"/>
<gene>
    <name evidence="2" type="ORF">IAB93_02505</name>
</gene>
<feature type="transmembrane region" description="Helical" evidence="1">
    <location>
        <begin position="6"/>
        <end position="27"/>
    </location>
</feature>
<evidence type="ECO:0000256" key="1">
    <source>
        <dbReference type="SAM" id="Phobius"/>
    </source>
</evidence>
<reference evidence="2" key="1">
    <citation type="submission" date="2020-10" db="EMBL/GenBank/DDBJ databases">
        <authorList>
            <person name="Gilroy R."/>
        </authorList>
    </citation>
    <scope>NUCLEOTIDE SEQUENCE</scope>
    <source>
        <strain evidence="2">10037</strain>
    </source>
</reference>
<keyword evidence="1" id="KW-0812">Transmembrane</keyword>
<sequence>MDSLQKISIVNLLSAFSRVLIFPFYILDWKNKEILYATGNPYFIGEYTADDLKSGGLDLLFRICKPEESGFLR</sequence>
<protein>
    <submittedName>
        <fullName evidence="2">Uncharacterized protein</fullName>
    </submittedName>
</protein>